<dbReference type="PANTHER" id="PTHR33695">
    <property type="entry name" value="LIPOPROTEIN SIGNAL PEPTIDASE"/>
    <property type="match status" value="1"/>
</dbReference>
<dbReference type="InterPro" id="IPR001872">
    <property type="entry name" value="Peptidase_A8"/>
</dbReference>
<dbReference type="HAMAP" id="MF_00161">
    <property type="entry name" value="LspA"/>
    <property type="match status" value="1"/>
</dbReference>
<dbReference type="AlphaFoldDB" id="X1DI70"/>
<dbReference type="GO" id="GO:0004190">
    <property type="term" value="F:aspartic-type endopeptidase activity"/>
    <property type="evidence" value="ECO:0007669"/>
    <property type="project" value="InterPro"/>
</dbReference>
<evidence type="ECO:0000256" key="7">
    <source>
        <dbReference type="SAM" id="Phobius"/>
    </source>
</evidence>
<keyword evidence="3 7" id="KW-0812">Transmembrane</keyword>
<accession>X1DI70</accession>
<evidence type="ECO:0000256" key="5">
    <source>
        <dbReference type="ARBA" id="ARBA00022989"/>
    </source>
</evidence>
<evidence type="ECO:0000256" key="6">
    <source>
        <dbReference type="ARBA" id="ARBA00023136"/>
    </source>
</evidence>
<dbReference type="PROSITE" id="PS00855">
    <property type="entry name" value="SPASE_II"/>
    <property type="match status" value="1"/>
</dbReference>
<sequence length="158" mass="16847">MSRFPYLLIAGLVVGLDRLLKGWAASSLTLSDPRPLLGQAIRLTRVHNVGGAFGIFHGNGDLFLAVSSIVAVGLLVLLLAVNLRGPLLKIGLALVLGGAIGNLIDRLYFGYVLDFFEVRGFPVFNLADACITVGVGLILIHTFLGGEKDRTSGQIHRL</sequence>
<dbReference type="GO" id="GO:0006508">
    <property type="term" value="P:proteolysis"/>
    <property type="evidence" value="ECO:0007669"/>
    <property type="project" value="UniProtKB-KW"/>
</dbReference>
<evidence type="ECO:0008006" key="9">
    <source>
        <dbReference type="Google" id="ProtNLM"/>
    </source>
</evidence>
<keyword evidence="4" id="KW-0378">Hydrolase</keyword>
<reference evidence="8" key="1">
    <citation type="journal article" date="2014" name="Front. Microbiol.">
        <title>High frequency of phylogenetically diverse reductive dehalogenase-homologous genes in deep subseafloor sedimentary metagenomes.</title>
        <authorList>
            <person name="Kawai M."/>
            <person name="Futagami T."/>
            <person name="Toyoda A."/>
            <person name="Takaki Y."/>
            <person name="Nishi S."/>
            <person name="Hori S."/>
            <person name="Arai W."/>
            <person name="Tsubouchi T."/>
            <person name="Morono Y."/>
            <person name="Uchiyama I."/>
            <person name="Ito T."/>
            <person name="Fujiyama A."/>
            <person name="Inagaki F."/>
            <person name="Takami H."/>
        </authorList>
    </citation>
    <scope>NUCLEOTIDE SEQUENCE</scope>
    <source>
        <strain evidence="8">Expedition CK06-06</strain>
    </source>
</reference>
<evidence type="ECO:0000256" key="1">
    <source>
        <dbReference type="ARBA" id="ARBA00022475"/>
    </source>
</evidence>
<dbReference type="PANTHER" id="PTHR33695:SF1">
    <property type="entry name" value="LIPOPROTEIN SIGNAL PEPTIDASE"/>
    <property type="match status" value="1"/>
</dbReference>
<dbReference type="Pfam" id="PF01252">
    <property type="entry name" value="Peptidase_A8"/>
    <property type="match status" value="1"/>
</dbReference>
<proteinExistence type="inferred from homology"/>
<dbReference type="GO" id="GO:0016020">
    <property type="term" value="C:membrane"/>
    <property type="evidence" value="ECO:0007669"/>
    <property type="project" value="InterPro"/>
</dbReference>
<evidence type="ECO:0000256" key="3">
    <source>
        <dbReference type="ARBA" id="ARBA00022692"/>
    </source>
</evidence>
<name>X1DI70_9ZZZZ</name>
<feature type="transmembrane region" description="Helical" evidence="7">
    <location>
        <begin position="123"/>
        <end position="144"/>
    </location>
</feature>
<organism evidence="8">
    <name type="scientific">marine sediment metagenome</name>
    <dbReference type="NCBI Taxonomy" id="412755"/>
    <lineage>
        <taxon>unclassified sequences</taxon>
        <taxon>metagenomes</taxon>
        <taxon>ecological metagenomes</taxon>
    </lineage>
</organism>
<gene>
    <name evidence="8" type="ORF">S01H4_42298</name>
</gene>
<protein>
    <recommendedName>
        <fullName evidence="9">Lipoprotein signal peptidase</fullName>
    </recommendedName>
</protein>
<dbReference type="EMBL" id="BART01023215">
    <property type="protein sequence ID" value="GAH04729.1"/>
    <property type="molecule type" value="Genomic_DNA"/>
</dbReference>
<dbReference type="NCBIfam" id="TIGR00077">
    <property type="entry name" value="lspA"/>
    <property type="match status" value="1"/>
</dbReference>
<evidence type="ECO:0000313" key="8">
    <source>
        <dbReference type="EMBL" id="GAH04729.1"/>
    </source>
</evidence>
<keyword evidence="6 7" id="KW-0472">Membrane</keyword>
<feature type="transmembrane region" description="Helical" evidence="7">
    <location>
        <begin position="62"/>
        <end position="83"/>
    </location>
</feature>
<keyword evidence="2" id="KW-0645">Protease</keyword>
<comment type="caution">
    <text evidence="8">The sequence shown here is derived from an EMBL/GenBank/DDBJ whole genome shotgun (WGS) entry which is preliminary data.</text>
</comment>
<feature type="transmembrane region" description="Helical" evidence="7">
    <location>
        <begin position="90"/>
        <end position="111"/>
    </location>
</feature>
<dbReference type="PRINTS" id="PR00781">
    <property type="entry name" value="LIPOSIGPTASE"/>
</dbReference>
<evidence type="ECO:0000256" key="4">
    <source>
        <dbReference type="ARBA" id="ARBA00022801"/>
    </source>
</evidence>
<keyword evidence="1" id="KW-1003">Cell membrane</keyword>
<evidence type="ECO:0000256" key="2">
    <source>
        <dbReference type="ARBA" id="ARBA00022670"/>
    </source>
</evidence>
<keyword evidence="5 7" id="KW-1133">Transmembrane helix</keyword>